<dbReference type="GO" id="GO:0022857">
    <property type="term" value="F:transmembrane transporter activity"/>
    <property type="evidence" value="ECO:0007669"/>
    <property type="project" value="InterPro"/>
</dbReference>
<feature type="transmembrane region" description="Helical" evidence="6">
    <location>
        <begin position="197"/>
        <end position="217"/>
    </location>
</feature>
<dbReference type="PATRIC" id="fig|104336.4.peg.1857"/>
<evidence type="ECO:0000256" key="2">
    <source>
        <dbReference type="ARBA" id="ARBA00022692"/>
    </source>
</evidence>
<keyword evidence="4 6" id="KW-0472">Membrane</keyword>
<feature type="transmembrane region" description="Helical" evidence="6">
    <location>
        <begin position="73"/>
        <end position="97"/>
    </location>
</feature>
<protein>
    <submittedName>
        <fullName evidence="8">Major Facilitator Superfamily protein</fullName>
    </submittedName>
</protein>
<evidence type="ECO:0000256" key="4">
    <source>
        <dbReference type="ARBA" id="ARBA00023136"/>
    </source>
</evidence>
<evidence type="ECO:0000259" key="7">
    <source>
        <dbReference type="PROSITE" id="PS50850"/>
    </source>
</evidence>
<comment type="subcellular location">
    <subcellularLocation>
        <location evidence="1">Cell membrane</location>
        <topology evidence="1">Multi-pass membrane protein</topology>
    </subcellularLocation>
</comment>
<dbReference type="Proteomes" id="UP000033572">
    <property type="component" value="Unassembled WGS sequence"/>
</dbReference>
<feature type="transmembrane region" description="Helical" evidence="6">
    <location>
        <begin position="168"/>
        <end position="191"/>
    </location>
</feature>
<feature type="transmembrane region" description="Helical" evidence="6">
    <location>
        <begin position="287"/>
        <end position="308"/>
    </location>
</feature>
<evidence type="ECO:0000256" key="5">
    <source>
        <dbReference type="SAM" id="MobiDB-lite"/>
    </source>
</evidence>
<feature type="domain" description="Major facilitator superfamily (MFS) profile" evidence="7">
    <location>
        <begin position="35"/>
        <end position="434"/>
    </location>
</feature>
<feature type="region of interest" description="Disordered" evidence="5">
    <location>
        <begin position="1"/>
        <end position="31"/>
    </location>
</feature>
<feature type="transmembrane region" description="Helical" evidence="6">
    <location>
        <begin position="381"/>
        <end position="403"/>
    </location>
</feature>
<dbReference type="PANTHER" id="PTHR23528:SF1">
    <property type="entry name" value="MAJOR FACILITATOR SUPERFAMILY (MFS) PROFILE DOMAIN-CONTAINING PROTEIN"/>
    <property type="match status" value="1"/>
</dbReference>
<proteinExistence type="predicted"/>
<feature type="transmembrane region" description="Helical" evidence="6">
    <location>
        <begin position="36"/>
        <end position="61"/>
    </location>
</feature>
<dbReference type="InterPro" id="IPR011701">
    <property type="entry name" value="MFS"/>
</dbReference>
<dbReference type="InterPro" id="IPR020846">
    <property type="entry name" value="MFS_dom"/>
</dbReference>
<reference evidence="8 9" key="1">
    <citation type="submission" date="2015-02" db="EMBL/GenBank/DDBJ databases">
        <title>Draft genome sequences of ten Microbacterium spp. with emphasis on heavy metal contaminated environments.</title>
        <authorList>
            <person name="Corretto E."/>
        </authorList>
    </citation>
    <scope>NUCLEOTIDE SEQUENCE [LARGE SCALE GENOMIC DNA]</scope>
    <source>
        <strain evidence="8 9">DSM 12966</strain>
    </source>
</reference>
<evidence type="ECO:0000313" key="9">
    <source>
        <dbReference type="Proteomes" id="UP000033572"/>
    </source>
</evidence>
<feature type="transmembrane region" description="Helical" evidence="6">
    <location>
        <begin position="409"/>
        <end position="430"/>
    </location>
</feature>
<dbReference type="AlphaFoldDB" id="A0A0F0KJT9"/>
<dbReference type="Gene3D" id="1.20.1250.20">
    <property type="entry name" value="MFS general substrate transporter like domains"/>
    <property type="match status" value="2"/>
</dbReference>
<evidence type="ECO:0000256" key="3">
    <source>
        <dbReference type="ARBA" id="ARBA00022989"/>
    </source>
</evidence>
<evidence type="ECO:0000256" key="1">
    <source>
        <dbReference type="ARBA" id="ARBA00004651"/>
    </source>
</evidence>
<comment type="caution">
    <text evidence="8">The sequence shown here is derived from an EMBL/GenBank/DDBJ whole genome shotgun (WGS) entry which is preliminary data.</text>
</comment>
<feature type="transmembrane region" description="Helical" evidence="6">
    <location>
        <begin position="132"/>
        <end position="156"/>
    </location>
</feature>
<name>A0A0F0KJT9_9MICO</name>
<evidence type="ECO:0000256" key="6">
    <source>
        <dbReference type="SAM" id="Phobius"/>
    </source>
</evidence>
<dbReference type="EMBL" id="JYIU01000041">
    <property type="protein sequence ID" value="KJL21133.1"/>
    <property type="molecule type" value="Genomic_DNA"/>
</dbReference>
<dbReference type="InterPro" id="IPR036259">
    <property type="entry name" value="MFS_trans_sf"/>
</dbReference>
<evidence type="ECO:0000313" key="8">
    <source>
        <dbReference type="EMBL" id="KJL21133.1"/>
    </source>
</evidence>
<accession>A0A0F0KJT9</accession>
<feature type="transmembrane region" description="Helical" evidence="6">
    <location>
        <begin position="249"/>
        <end position="275"/>
    </location>
</feature>
<feature type="transmembrane region" description="Helical" evidence="6">
    <location>
        <begin position="109"/>
        <end position="126"/>
    </location>
</feature>
<feature type="transmembrane region" description="Helical" evidence="6">
    <location>
        <begin position="344"/>
        <end position="360"/>
    </location>
</feature>
<gene>
    <name evidence="8" type="ORF">RN50_01817</name>
</gene>
<dbReference type="GO" id="GO:0005886">
    <property type="term" value="C:plasma membrane"/>
    <property type="evidence" value="ECO:0007669"/>
    <property type="project" value="UniProtKB-SubCell"/>
</dbReference>
<keyword evidence="3 6" id="KW-1133">Transmembrane helix</keyword>
<dbReference type="PANTHER" id="PTHR23528">
    <property type="match status" value="1"/>
</dbReference>
<dbReference type="PROSITE" id="PS50850">
    <property type="entry name" value="MFS"/>
    <property type="match status" value="1"/>
</dbReference>
<organism evidence="8 9">
    <name type="scientific">Microbacterium foliorum</name>
    <dbReference type="NCBI Taxonomy" id="104336"/>
    <lineage>
        <taxon>Bacteria</taxon>
        <taxon>Bacillati</taxon>
        <taxon>Actinomycetota</taxon>
        <taxon>Actinomycetes</taxon>
        <taxon>Micrococcales</taxon>
        <taxon>Microbacteriaceae</taxon>
        <taxon>Microbacterium</taxon>
    </lineage>
</organism>
<keyword evidence="9" id="KW-1185">Reference proteome</keyword>
<sequence>MSLSIPGETPASGAVSDRLSRPLTEGVRTSPPAGKALMPSIGIVNTALIATLLGVTVVLLPNQVALIDDANKVTNLAIVSSVTLLITLLAQPIIGAFSDRTRSRFGRRAPWMFIGLLVMAMSTVSLGSVQTIAFLVGLVTLFQLGFATISAPLAALTADRYPPERRGMVSAFIGFGLNVGYAVGVFIAGNLAANVNLAYTIFGIGAFVVGFAFILVARDSSSLDMPVKKFRWTTFLLSFWINPLKNPDFAWAFVARFLFILGYYVVFGYQFFILIDYLALDLEGANSAIAVLGLVALPPTLIGAYVTGWLSDRWHRRKPFLYAACVAMAAGFMSQYIAPTMTGQVIMVILTGIGFGMYLASDTALMTQVLPDIEGAAAKDLGILNLATGLPQALSAIVAATIITSFGGYSGLFIFATVIVIVGAIAVIPIRSVR</sequence>
<dbReference type="SUPFAM" id="SSF103473">
    <property type="entry name" value="MFS general substrate transporter"/>
    <property type="match status" value="1"/>
</dbReference>
<keyword evidence="2 6" id="KW-0812">Transmembrane</keyword>
<dbReference type="Pfam" id="PF07690">
    <property type="entry name" value="MFS_1"/>
    <property type="match status" value="1"/>
</dbReference>